<protein>
    <recommendedName>
        <fullName evidence="5">DNA (cytosine-5-)-methyltransferase</fullName>
    </recommendedName>
</protein>
<dbReference type="EMBL" id="CAUYUJ010019753">
    <property type="protein sequence ID" value="CAK0893462.1"/>
    <property type="molecule type" value="Genomic_DNA"/>
</dbReference>
<organism evidence="3 4">
    <name type="scientific">Prorocentrum cordatum</name>
    <dbReference type="NCBI Taxonomy" id="2364126"/>
    <lineage>
        <taxon>Eukaryota</taxon>
        <taxon>Sar</taxon>
        <taxon>Alveolata</taxon>
        <taxon>Dinophyceae</taxon>
        <taxon>Prorocentrales</taxon>
        <taxon>Prorocentraceae</taxon>
        <taxon>Prorocentrum</taxon>
    </lineage>
</organism>
<feature type="region of interest" description="Disordered" evidence="1">
    <location>
        <begin position="787"/>
        <end position="810"/>
    </location>
</feature>
<dbReference type="InterPro" id="IPR029063">
    <property type="entry name" value="SAM-dependent_MTases_sf"/>
</dbReference>
<gene>
    <name evidence="3" type="ORF">PCOR1329_LOCUS72791</name>
</gene>
<keyword evidence="4" id="KW-1185">Reference proteome</keyword>
<feature type="chain" id="PRO_5047396679" description="DNA (cytosine-5-)-methyltransferase" evidence="2">
    <location>
        <begin position="16"/>
        <end position="1474"/>
    </location>
</feature>
<name>A0ABN9X656_9DINO</name>
<evidence type="ECO:0000256" key="2">
    <source>
        <dbReference type="SAM" id="SignalP"/>
    </source>
</evidence>
<evidence type="ECO:0000256" key="1">
    <source>
        <dbReference type="SAM" id="MobiDB-lite"/>
    </source>
</evidence>
<sequence>MAAVAAALLAAVVFGASRRRGGAPGAGTPGAGGFLALPTGAAAALPAPPAGLLEVRLRLHLSEARLQRLEALQEHHRLEAAGRQLREAPLAALADALGLGEASLERPLREETVQEAWCPMQVPQVSLLCQALEWLEAERPLELGALASESPSTALLEEASEVKVPRGAPLEEAACWAGCWLQARTPRERSGLSPGCMLEGVTLDDFGSAAETALFQVRSVWPGDGMECFVEAWFMGCSSASRWPTLAGSFTSRGGAVSHLCTQQASECAGQGQWPQRSVLREETYRMRSPSNLTEAWVQQPGGANPGAAAGPAAQPTPEDLQKKKIAGLKKRPHQKQSIGEPWTVCAEATLTRPAAAGLGKNQNQTAPQQVTSMLSREKGVLAEIEGQADEHGPSLSPQFVIEASSSGGESGRFATLDADAFEKPSPSYFANMHDVEHDVHLGAKGDFMNSLPCSSGLVSGSPLELSGESGLLAEGTEAKLSWAHAIGTGINYHYVRGWSAAPEAPPSAVQRQALNTLPHEVRAFRHQRSGATPIADWESELTAAATSHVGEEVFPAEPLDRPRLLEALPPIGACTAVKALDVTEGWFQAALSDPRFILINVEGIGDLPPSPRVRGPNSEWELLAGNLVTRDILKPTEHKEIVKFSGQKIMGGTFGVKKGSHAGGESPQSLVMNITPSNFIQHAIKGDMLLPPHSDKWRSMVPRPGDFLLWSAEELKCYFYVCSLCDAWLECLAFSKPVGGTSDDLDVLEFTAWRQAHQLREKGMSELAQVASEGCQSFGVPRSENKAATQELKSQPRGGAVDKAQGMSRPPAQFGERLVSLTIATLRWRGVTKKWMQVLAGRWARRVCFRREAMMRFTELWRVLVRFKGQASLPAKVREGLISALARLPLLSCDLRIPFCVLVTVCDANMQRGAVCRYVLPGQDGVAAARAASRRPVTVFHDAVALVSLFDGMGGTRSTLDLLDVTSGLFVSAEFDAEAKRVTKYAWPEMLKVGDAQSFGHAEAMAFRERAPHIEWFLLIGGSPCTDLARLSVEHVGPQGGRSELFIEISRIRLLLGQVLGESCRPMTPTENLTSMDAEPRNFMGEHFGHQPRRVGAGGIAHRYRDRLYWIGESLLRGWQGDVSVLEGAKMIHMPRGPSPARRSLSQDLKWAGDADEHLRLPTLLRCVPRRAPGALHAGLQRRSGEKLQRWQAFEYYDAPYQFGNENRIEEPCGVSSPPNSVERELPLDFLPGHAMTARVTSARRLGELELEATYRSPRGNSSQWMAEAWILAHEAVKFRYLHAVPSVVEMRVFGGGATIEDDSVDIDDVTHVEGVPIKQQNLEEPDAALDPSLVIVEGLARRPQARGGHIRLDTCEATQPDQWPRRPFSGARWTWRAIASWEWESPTWTGVSDHVVKLDRRVTKWIEWLCTEGHPQGLAGRAISTVQFLLRKKRALPAAGRLLRAWQNLELPRSVLPLPEGVLLVMAATARG</sequence>
<evidence type="ECO:0000313" key="4">
    <source>
        <dbReference type="Proteomes" id="UP001189429"/>
    </source>
</evidence>
<dbReference type="Proteomes" id="UP001189429">
    <property type="component" value="Unassembled WGS sequence"/>
</dbReference>
<dbReference type="Gene3D" id="3.40.50.150">
    <property type="entry name" value="Vaccinia Virus protein VP39"/>
    <property type="match status" value="1"/>
</dbReference>
<keyword evidence="2" id="KW-0732">Signal</keyword>
<proteinExistence type="predicted"/>
<reference evidence="3" key="1">
    <citation type="submission" date="2023-10" db="EMBL/GenBank/DDBJ databases">
        <authorList>
            <person name="Chen Y."/>
            <person name="Shah S."/>
            <person name="Dougan E. K."/>
            <person name="Thang M."/>
            <person name="Chan C."/>
        </authorList>
    </citation>
    <scope>NUCLEOTIDE SEQUENCE [LARGE SCALE GENOMIC DNA]</scope>
</reference>
<accession>A0ABN9X656</accession>
<feature type="signal peptide" evidence="2">
    <location>
        <begin position="1"/>
        <end position="15"/>
    </location>
</feature>
<feature type="region of interest" description="Disordered" evidence="1">
    <location>
        <begin position="297"/>
        <end position="321"/>
    </location>
</feature>
<evidence type="ECO:0000313" key="3">
    <source>
        <dbReference type="EMBL" id="CAK0893462.1"/>
    </source>
</evidence>
<evidence type="ECO:0008006" key="5">
    <source>
        <dbReference type="Google" id="ProtNLM"/>
    </source>
</evidence>
<feature type="non-terminal residue" evidence="3">
    <location>
        <position position="1474"/>
    </location>
</feature>
<feature type="compositionally biased region" description="Low complexity" evidence="1">
    <location>
        <begin position="299"/>
        <end position="316"/>
    </location>
</feature>
<comment type="caution">
    <text evidence="3">The sequence shown here is derived from an EMBL/GenBank/DDBJ whole genome shotgun (WGS) entry which is preliminary data.</text>
</comment>